<name>A0A6J4MJ38_9BACT</name>
<feature type="region of interest" description="Disordered" evidence="1">
    <location>
        <begin position="1"/>
        <end position="22"/>
    </location>
</feature>
<feature type="compositionally biased region" description="Low complexity" evidence="1">
    <location>
        <begin position="168"/>
        <end position="180"/>
    </location>
</feature>
<dbReference type="AlphaFoldDB" id="A0A6J4MJ38"/>
<sequence length="276" mass="29582">MSGPSTPPPPDHTLHYPPPRPARDNPFAGFTLLLVLAGLVPPLRTVAWGMALVSGTLAIVASRRGGGRKQLTGAAAVAVLELAAPHLRQPARSAPEPVATAPRPAEPAPAVVKERPAVIPPKPAPKPKPKPKPRPKRPPPPRPRPESKRPPRAAPEAAPRAEPRPAPRRTTTTRTTTTRTPPKPAPRPTPPPPRVAERPRTSEITTLRGSLAVAESQMNQGAYNEAAATIRSVQRQAADFPEIQQYARVLAIENRQACRAEAEALRRRGESVRSCP</sequence>
<feature type="compositionally biased region" description="Pro residues" evidence="1">
    <location>
        <begin position="181"/>
        <end position="194"/>
    </location>
</feature>
<organism evidence="2">
    <name type="scientific">uncultured Gemmatimonadota bacterium</name>
    <dbReference type="NCBI Taxonomy" id="203437"/>
    <lineage>
        <taxon>Bacteria</taxon>
        <taxon>Pseudomonadati</taxon>
        <taxon>Gemmatimonadota</taxon>
        <taxon>environmental samples</taxon>
    </lineage>
</organism>
<evidence type="ECO:0000256" key="1">
    <source>
        <dbReference type="SAM" id="MobiDB-lite"/>
    </source>
</evidence>
<gene>
    <name evidence="2" type="ORF">AVDCRST_MAG68-4079</name>
</gene>
<protein>
    <submittedName>
        <fullName evidence="2">Uncharacterized protein</fullName>
    </submittedName>
</protein>
<feature type="compositionally biased region" description="Basic residues" evidence="1">
    <location>
        <begin position="125"/>
        <end position="139"/>
    </location>
</feature>
<reference evidence="2" key="1">
    <citation type="submission" date="2020-02" db="EMBL/GenBank/DDBJ databases">
        <authorList>
            <person name="Meier V. D."/>
        </authorList>
    </citation>
    <scope>NUCLEOTIDE SEQUENCE</scope>
    <source>
        <strain evidence="2">AVDCRST_MAG68</strain>
    </source>
</reference>
<dbReference type="EMBL" id="CADCTW010000188">
    <property type="protein sequence ID" value="CAA9356816.1"/>
    <property type="molecule type" value="Genomic_DNA"/>
</dbReference>
<feature type="compositionally biased region" description="Pro residues" evidence="1">
    <location>
        <begin position="1"/>
        <end position="20"/>
    </location>
</feature>
<accession>A0A6J4MJ38</accession>
<proteinExistence type="predicted"/>
<evidence type="ECO:0000313" key="2">
    <source>
        <dbReference type="EMBL" id="CAA9356816.1"/>
    </source>
</evidence>
<feature type="compositionally biased region" description="Low complexity" evidence="1">
    <location>
        <begin position="94"/>
        <end position="111"/>
    </location>
</feature>
<feature type="region of interest" description="Disordered" evidence="1">
    <location>
        <begin position="88"/>
        <end position="203"/>
    </location>
</feature>